<dbReference type="EMBL" id="SRLO01000724">
    <property type="protein sequence ID" value="TNN47802.1"/>
    <property type="molecule type" value="Genomic_DNA"/>
</dbReference>
<accession>A0A4Z2G5D3</accession>
<dbReference type="AlphaFoldDB" id="A0A4Z2G5D3"/>
<feature type="repeat" description="ANK" evidence="2">
    <location>
        <begin position="47"/>
        <end position="79"/>
    </location>
</feature>
<dbReference type="PROSITE" id="PS50088">
    <property type="entry name" value="ANK_REPEAT"/>
    <property type="match status" value="1"/>
</dbReference>
<dbReference type="SUPFAM" id="SSF48403">
    <property type="entry name" value="Ankyrin repeat"/>
    <property type="match status" value="1"/>
</dbReference>
<gene>
    <name evidence="4" type="primary">ASB12_1</name>
    <name evidence="4" type="ORF">EYF80_041999</name>
</gene>
<dbReference type="SMART" id="SM00248">
    <property type="entry name" value="ANK"/>
    <property type="match status" value="4"/>
</dbReference>
<dbReference type="PANTHER" id="PTHR46224:SF6">
    <property type="entry name" value="ANKYRIN REPEAT FAMILY PROTEIN"/>
    <property type="match status" value="1"/>
</dbReference>
<evidence type="ECO:0000256" key="2">
    <source>
        <dbReference type="PROSITE-ProRule" id="PRU00023"/>
    </source>
</evidence>
<dbReference type="OrthoDB" id="539213at2759"/>
<dbReference type="UniPathway" id="UPA00143"/>
<organism evidence="4 5">
    <name type="scientific">Liparis tanakae</name>
    <name type="common">Tanaka's snailfish</name>
    <dbReference type="NCBI Taxonomy" id="230148"/>
    <lineage>
        <taxon>Eukaryota</taxon>
        <taxon>Metazoa</taxon>
        <taxon>Chordata</taxon>
        <taxon>Craniata</taxon>
        <taxon>Vertebrata</taxon>
        <taxon>Euteleostomi</taxon>
        <taxon>Actinopterygii</taxon>
        <taxon>Neopterygii</taxon>
        <taxon>Teleostei</taxon>
        <taxon>Neoteleostei</taxon>
        <taxon>Acanthomorphata</taxon>
        <taxon>Eupercaria</taxon>
        <taxon>Perciformes</taxon>
        <taxon>Cottioidei</taxon>
        <taxon>Cottales</taxon>
        <taxon>Liparidae</taxon>
        <taxon>Liparis</taxon>
    </lineage>
</organism>
<reference evidence="4 5" key="1">
    <citation type="submission" date="2019-03" db="EMBL/GenBank/DDBJ databases">
        <title>First draft genome of Liparis tanakae, snailfish: a comprehensive survey of snailfish specific genes.</title>
        <authorList>
            <person name="Kim W."/>
            <person name="Song I."/>
            <person name="Jeong J.-H."/>
            <person name="Kim D."/>
            <person name="Kim S."/>
            <person name="Ryu S."/>
            <person name="Song J.Y."/>
            <person name="Lee S.K."/>
        </authorList>
    </citation>
    <scope>NUCLEOTIDE SEQUENCE [LARGE SCALE GENOMIC DNA]</scope>
    <source>
        <tissue evidence="4">Muscle</tissue>
    </source>
</reference>
<dbReference type="InterPro" id="IPR051616">
    <property type="entry name" value="Cul2-RING_E3_ligase_SR"/>
</dbReference>
<dbReference type="GO" id="GO:0016567">
    <property type="term" value="P:protein ubiquitination"/>
    <property type="evidence" value="ECO:0007669"/>
    <property type="project" value="UniProtKB-UniPathway"/>
</dbReference>
<dbReference type="Proteomes" id="UP000314294">
    <property type="component" value="Unassembled WGS sequence"/>
</dbReference>
<dbReference type="Pfam" id="PF00023">
    <property type="entry name" value="Ank"/>
    <property type="match status" value="1"/>
</dbReference>
<keyword evidence="5" id="KW-1185">Reference proteome</keyword>
<evidence type="ECO:0000313" key="4">
    <source>
        <dbReference type="EMBL" id="TNN47802.1"/>
    </source>
</evidence>
<feature type="domain" description="SOCS box" evidence="3">
    <location>
        <begin position="179"/>
        <end position="233"/>
    </location>
</feature>
<name>A0A4Z2G5D3_9TELE</name>
<comment type="caution">
    <text evidence="4">The sequence shown here is derived from an EMBL/GenBank/DDBJ whole genome shotgun (WGS) entry which is preliminary data.</text>
</comment>
<dbReference type="PROSITE" id="PS50225">
    <property type="entry name" value="SOCS"/>
    <property type="match status" value="1"/>
</dbReference>
<evidence type="ECO:0000259" key="3">
    <source>
        <dbReference type="PROSITE" id="PS50225"/>
    </source>
</evidence>
<proteinExistence type="predicted"/>
<protein>
    <submittedName>
        <fullName evidence="4">Ankyrin repeat and SOCS box protein 12</fullName>
    </submittedName>
</protein>
<dbReference type="Gene3D" id="1.25.40.20">
    <property type="entry name" value="Ankyrin repeat-containing domain"/>
    <property type="match status" value="1"/>
</dbReference>
<dbReference type="PANTHER" id="PTHR46224">
    <property type="entry name" value="ANKYRIN REPEAT FAMILY PROTEIN"/>
    <property type="match status" value="1"/>
</dbReference>
<dbReference type="InterPro" id="IPR036770">
    <property type="entry name" value="Ankyrin_rpt-contain_sf"/>
</dbReference>
<keyword evidence="2" id="KW-0040">ANK repeat</keyword>
<evidence type="ECO:0000313" key="5">
    <source>
        <dbReference type="Proteomes" id="UP000314294"/>
    </source>
</evidence>
<sequence>MDHVRSEVDVLDVKAQTPLFSAVGGRHLACVAALLKAGADPNGSPHNNCPPVLTAAREGDAAVLRELLRFGAEVDAGSRAVPEWASGGGGGAACRGALYISAAYGHLAGFKLLLLHGADPDYNCMDRTAPGRAKRAQTVLEACLRYGCGAEFVRLLVEFGADVFLPALSGGEAAQQNDALALLLRERACPKTLMSQTRLAIRRLLPLGDKEPAIDMLDVPLILRNYLKHQTSEHI</sequence>
<dbReference type="InterPro" id="IPR001496">
    <property type="entry name" value="SOCS_box"/>
</dbReference>
<dbReference type="Pfam" id="PF07525">
    <property type="entry name" value="SOCS_box"/>
    <property type="match status" value="1"/>
</dbReference>
<dbReference type="SMART" id="SM00969">
    <property type="entry name" value="SOCS_box"/>
    <property type="match status" value="1"/>
</dbReference>
<dbReference type="InterPro" id="IPR002110">
    <property type="entry name" value="Ankyrin_rpt"/>
</dbReference>
<evidence type="ECO:0000256" key="1">
    <source>
        <dbReference type="ARBA" id="ARBA00004906"/>
    </source>
</evidence>
<comment type="pathway">
    <text evidence="1">Protein modification; protein ubiquitination.</text>
</comment>